<dbReference type="GO" id="GO:0009536">
    <property type="term" value="C:plastid"/>
    <property type="evidence" value="ECO:0007669"/>
    <property type="project" value="UniProtKB-SubCell"/>
</dbReference>
<dbReference type="InterPro" id="IPR007570">
    <property type="entry name" value="Uncharacterised_Ycf23"/>
</dbReference>
<comment type="similarity">
    <text evidence="2">Belongs to the ycf23 family.</text>
</comment>
<geneLocation type="chloroplast" evidence="5"/>
<evidence type="ECO:0000256" key="4">
    <source>
        <dbReference type="ARBA" id="ARBA00022640"/>
    </source>
</evidence>
<dbReference type="Pfam" id="PF04481">
    <property type="entry name" value="DUF561"/>
    <property type="match status" value="1"/>
</dbReference>
<accession>A0A1Y9TM03</accession>
<evidence type="ECO:0000313" key="5">
    <source>
        <dbReference type="EMBL" id="ARO90646.1"/>
    </source>
</evidence>
<name>A0A1Y9TM03_9RHOD</name>
<comment type="subcellular location">
    <subcellularLocation>
        <location evidence="1">Plastid</location>
    </subcellularLocation>
</comment>
<proteinExistence type="inferred from homology"/>
<dbReference type="EMBL" id="KY709208">
    <property type="protein sequence ID" value="ARO90646.1"/>
    <property type="molecule type" value="Genomic_DNA"/>
</dbReference>
<dbReference type="InterPro" id="IPR013785">
    <property type="entry name" value="Aldolase_TIM"/>
</dbReference>
<dbReference type="SUPFAM" id="SSF51395">
    <property type="entry name" value="FMN-linked oxidoreductases"/>
    <property type="match status" value="1"/>
</dbReference>
<dbReference type="AlphaFoldDB" id="A0A1Y9TM03"/>
<dbReference type="Gene3D" id="3.20.20.70">
    <property type="entry name" value="Aldolase class I"/>
    <property type="match status" value="1"/>
</dbReference>
<keyword evidence="4 5" id="KW-0934">Plastid</keyword>
<protein>
    <recommendedName>
        <fullName evidence="3">Uncharacterized protein ycf23</fullName>
    </recommendedName>
</protein>
<evidence type="ECO:0000256" key="1">
    <source>
        <dbReference type="ARBA" id="ARBA00004474"/>
    </source>
</evidence>
<evidence type="ECO:0000256" key="3">
    <source>
        <dbReference type="ARBA" id="ARBA00021523"/>
    </source>
</evidence>
<reference evidence="5" key="1">
    <citation type="submission" date="2017-03" db="EMBL/GenBank/DDBJ databases">
        <title>The new red algal subphylum Proteorhodophytina comprises the largest and most divergent plastid genomes known.</title>
        <authorList>
            <person name="Munoz-Gomez S.A."/>
            <person name="Mejia-Franco F.G."/>
            <person name="Durnin K."/>
            <person name="Morgan C."/>
            <person name="Grisdale C.J."/>
            <person name="Archibald J.M."/>
            <person name="Slamovits C.H."/>
        </authorList>
    </citation>
    <scope>NUCLEOTIDE SEQUENCE</scope>
    <source>
        <strain evidence="5">UTEX LB2858</strain>
    </source>
</reference>
<dbReference type="PANTHER" id="PTHR36895:SF1">
    <property type="entry name" value="YCF23 PROTEIN"/>
    <property type="match status" value="1"/>
</dbReference>
<sequence length="251" mass="28055">MPCNNQFINDFKEKQALKIISGLNNFNKSDIIDIITAAELGKATYIDIAADTKIISLARSITALPLCTSSILPKQIYRSINSGIDIIEIGNFDSFYAKSMLFKSYDIKHLSYKIRKFAPHIKLCVTLPYIFSIKEQIELAKYLEYIGIDMIQTEGSINYRNNSKNQILPLTKSNLSLISTYSLSRTVTVPIIASSGFTLSTVAIAKSYGASCVGIKSTICNLKGIEKKINMIKALKRELRNNNEILSVNKY</sequence>
<dbReference type="RefSeq" id="YP_009369958.1">
    <property type="nucleotide sequence ID" value="NC_034776.1"/>
</dbReference>
<keyword evidence="5" id="KW-0150">Chloroplast</keyword>
<dbReference type="PANTHER" id="PTHR36895">
    <property type="match status" value="1"/>
</dbReference>
<evidence type="ECO:0000256" key="2">
    <source>
        <dbReference type="ARBA" id="ARBA00009664"/>
    </source>
</evidence>
<organism evidence="5">
    <name type="scientific">Boldia erythrosiphon</name>
    <dbReference type="NCBI Taxonomy" id="74908"/>
    <lineage>
        <taxon>Eukaryota</taxon>
        <taxon>Rhodophyta</taxon>
        <taxon>Compsopogonophyceae</taxon>
        <taxon>Compsopogonales</taxon>
        <taxon>Boldiaceae</taxon>
        <taxon>Boldia</taxon>
    </lineage>
</organism>
<dbReference type="GeneID" id="32891464"/>
<gene>
    <name evidence="5" type="primary">ycf23</name>
</gene>